<evidence type="ECO:0000256" key="1">
    <source>
        <dbReference type="SAM" id="Phobius"/>
    </source>
</evidence>
<dbReference type="EMBL" id="BNJF01000002">
    <property type="protein sequence ID" value="GHO45965.1"/>
    <property type="molecule type" value="Genomic_DNA"/>
</dbReference>
<dbReference type="AlphaFoldDB" id="A0A8J3MV06"/>
<keyword evidence="1" id="KW-0812">Transmembrane</keyword>
<gene>
    <name evidence="2" type="ORF">KSX_41280</name>
</gene>
<keyword evidence="3" id="KW-1185">Reference proteome</keyword>
<comment type="caution">
    <text evidence="2">The sequence shown here is derived from an EMBL/GenBank/DDBJ whole genome shotgun (WGS) entry which is preliminary data.</text>
</comment>
<protein>
    <submittedName>
        <fullName evidence="2">Uncharacterized protein</fullName>
    </submittedName>
</protein>
<dbReference type="Proteomes" id="UP000612362">
    <property type="component" value="Unassembled WGS sequence"/>
</dbReference>
<evidence type="ECO:0000313" key="3">
    <source>
        <dbReference type="Proteomes" id="UP000612362"/>
    </source>
</evidence>
<keyword evidence="1" id="KW-0472">Membrane</keyword>
<feature type="transmembrane region" description="Helical" evidence="1">
    <location>
        <begin position="91"/>
        <end position="113"/>
    </location>
</feature>
<keyword evidence="1" id="KW-1133">Transmembrane helix</keyword>
<feature type="transmembrane region" description="Helical" evidence="1">
    <location>
        <begin position="119"/>
        <end position="139"/>
    </location>
</feature>
<organism evidence="2 3">
    <name type="scientific">Ktedonospora formicarum</name>
    <dbReference type="NCBI Taxonomy" id="2778364"/>
    <lineage>
        <taxon>Bacteria</taxon>
        <taxon>Bacillati</taxon>
        <taxon>Chloroflexota</taxon>
        <taxon>Ktedonobacteria</taxon>
        <taxon>Ktedonobacterales</taxon>
        <taxon>Ktedonobacteraceae</taxon>
        <taxon>Ktedonospora</taxon>
    </lineage>
</organism>
<accession>A0A8J3MV06</accession>
<name>A0A8J3MV06_9CHLR</name>
<proteinExistence type="predicted"/>
<reference evidence="2" key="1">
    <citation type="submission" date="2020-10" db="EMBL/GenBank/DDBJ databases">
        <title>Taxonomic study of unclassified bacteria belonging to the class Ktedonobacteria.</title>
        <authorList>
            <person name="Yabe S."/>
            <person name="Wang C.M."/>
            <person name="Zheng Y."/>
            <person name="Sakai Y."/>
            <person name="Cavaletti L."/>
            <person name="Monciardini P."/>
            <person name="Donadio S."/>
        </authorList>
    </citation>
    <scope>NUCLEOTIDE SEQUENCE</scope>
    <source>
        <strain evidence="2">SOSP1-1</strain>
    </source>
</reference>
<feature type="transmembrane region" description="Helical" evidence="1">
    <location>
        <begin position="46"/>
        <end position="70"/>
    </location>
</feature>
<evidence type="ECO:0000313" key="2">
    <source>
        <dbReference type="EMBL" id="GHO45965.1"/>
    </source>
</evidence>
<sequence length="144" mass="15855">MFTGSLVALISYLGFVILKSMSYTTPLLSWLILAVRYAIETHNNISLLILMSLCLGVVLWPIVGVSLCLLSWKRMRLSGGALKQKRRDANWVIGLGLLSILILLGLFWGSRAIMVYKSIHLMLLVPPAVVLVGGLIARYTDGGR</sequence>